<sequence length="47" mass="5295">MLVTDTQRTRYGQLRGFAGFYSPCEVPRAAEVKLKTAEFTQLVKACL</sequence>
<dbReference type="AlphaFoldDB" id="A0A1I7G4P2"/>
<dbReference type="RefSeq" id="WP_175507790.1">
    <property type="nucleotide sequence ID" value="NZ_FPBP01000002.1"/>
</dbReference>
<organism evidence="1 2">
    <name type="scientific">Halomonas korlensis</name>
    <dbReference type="NCBI Taxonomy" id="463301"/>
    <lineage>
        <taxon>Bacteria</taxon>
        <taxon>Pseudomonadati</taxon>
        <taxon>Pseudomonadota</taxon>
        <taxon>Gammaproteobacteria</taxon>
        <taxon>Oceanospirillales</taxon>
        <taxon>Halomonadaceae</taxon>
        <taxon>Halomonas</taxon>
    </lineage>
</organism>
<protein>
    <submittedName>
        <fullName evidence="1">Uncharacterized protein</fullName>
    </submittedName>
</protein>
<dbReference type="Proteomes" id="UP000198693">
    <property type="component" value="Unassembled WGS sequence"/>
</dbReference>
<keyword evidence="2" id="KW-1185">Reference proteome</keyword>
<evidence type="ECO:0000313" key="2">
    <source>
        <dbReference type="Proteomes" id="UP000198693"/>
    </source>
</evidence>
<dbReference type="STRING" id="463301.SAMN04487955_102249"/>
<dbReference type="EMBL" id="FPBP01000002">
    <property type="protein sequence ID" value="SFU43435.1"/>
    <property type="molecule type" value="Genomic_DNA"/>
</dbReference>
<evidence type="ECO:0000313" key="1">
    <source>
        <dbReference type="EMBL" id="SFU43435.1"/>
    </source>
</evidence>
<reference evidence="2" key="1">
    <citation type="submission" date="2016-10" db="EMBL/GenBank/DDBJ databases">
        <authorList>
            <person name="Varghese N."/>
            <person name="Submissions S."/>
        </authorList>
    </citation>
    <scope>NUCLEOTIDE SEQUENCE [LARGE SCALE GENOMIC DNA]</scope>
    <source>
        <strain evidence="2">CGMCC 1.6981</strain>
    </source>
</reference>
<name>A0A1I7G4P2_9GAMM</name>
<gene>
    <name evidence="1" type="ORF">SAMN04487955_102249</name>
</gene>
<proteinExistence type="predicted"/>
<accession>A0A1I7G4P2</accession>